<dbReference type="InterPro" id="IPR036691">
    <property type="entry name" value="Endo/exonu/phosph_ase_sf"/>
</dbReference>
<keyword evidence="6" id="KW-0269">Exonuclease</keyword>
<feature type="chain" id="PRO_5010256148" evidence="4">
    <location>
        <begin position="26"/>
        <end position="275"/>
    </location>
</feature>
<accession>A0A1G9RT31</accession>
<dbReference type="GO" id="GO:0004519">
    <property type="term" value="F:endonuclease activity"/>
    <property type="evidence" value="ECO:0007669"/>
    <property type="project" value="UniProtKB-KW"/>
</dbReference>
<reference evidence="7" key="1">
    <citation type="submission" date="2016-10" db="EMBL/GenBank/DDBJ databases">
        <authorList>
            <person name="Varghese N."/>
            <person name="Submissions S."/>
        </authorList>
    </citation>
    <scope>NUCLEOTIDE SEQUENCE [LARGE SCALE GENOMIC DNA]</scope>
    <source>
        <strain evidence="7">DSM 19110</strain>
    </source>
</reference>
<dbReference type="PANTHER" id="PTHR11371">
    <property type="entry name" value="DEOXYRIBONUCLEASE"/>
    <property type="match status" value="1"/>
</dbReference>
<dbReference type="GO" id="GO:0006308">
    <property type="term" value="P:DNA catabolic process"/>
    <property type="evidence" value="ECO:0007669"/>
    <property type="project" value="InterPro"/>
</dbReference>
<keyword evidence="3" id="KW-0378">Hydrolase</keyword>
<evidence type="ECO:0000256" key="1">
    <source>
        <dbReference type="ARBA" id="ARBA00007359"/>
    </source>
</evidence>
<dbReference type="InterPro" id="IPR005135">
    <property type="entry name" value="Endo/exonuclease/phosphatase"/>
</dbReference>
<comment type="similarity">
    <text evidence="1">Belongs to the DNase I family.</text>
</comment>
<dbReference type="GO" id="GO:0004536">
    <property type="term" value="F:DNA nuclease activity"/>
    <property type="evidence" value="ECO:0007669"/>
    <property type="project" value="InterPro"/>
</dbReference>
<sequence length="275" mass="32079">MQSFSRMVKHAMLFLFVLCFFQAPAQKIRVCSWNLKDFGQSKSEEEISFIANLVNSFDVLAIQEVVAGYGGPKAVIRLTEALNRSGTQWEYTFSHGTSSDRYSKERYAFIWKSRKLQKVGEAWLEKDYNLLIDREPYFARFKAGKKTFTLSSFHARPKSKQPEMEIKYFKFLPDLYPNDVLIFCGDFNLPQSHTVFNPLRKMGYTSALVKQKTSLKQRCINDNCLASEYDNFYYPEDKLKVSDTGIIHFYTDFPELKEARKISDHVPVYLEFSLN</sequence>
<name>A0A1G9RT31_9SPHI</name>
<dbReference type="PANTHER" id="PTHR11371:SF31">
    <property type="entry name" value="EXTRACELLULAR NUCLEASE"/>
    <property type="match status" value="1"/>
</dbReference>
<keyword evidence="4" id="KW-0732">Signal</keyword>
<dbReference type="AlphaFoldDB" id="A0A1G9RT31"/>
<dbReference type="Pfam" id="PF03372">
    <property type="entry name" value="Exo_endo_phos"/>
    <property type="match status" value="1"/>
</dbReference>
<evidence type="ECO:0000256" key="2">
    <source>
        <dbReference type="ARBA" id="ARBA00022722"/>
    </source>
</evidence>
<keyword evidence="2" id="KW-0540">Nuclease</keyword>
<keyword evidence="7" id="KW-1185">Reference proteome</keyword>
<dbReference type="InterPro" id="IPR016202">
    <property type="entry name" value="DNase_I"/>
</dbReference>
<keyword evidence="6" id="KW-0255">Endonuclease</keyword>
<dbReference type="Proteomes" id="UP000183200">
    <property type="component" value="Unassembled WGS sequence"/>
</dbReference>
<evidence type="ECO:0000259" key="5">
    <source>
        <dbReference type="Pfam" id="PF03372"/>
    </source>
</evidence>
<gene>
    <name evidence="6" type="ORF">SAMN05421820_103347</name>
</gene>
<evidence type="ECO:0000313" key="7">
    <source>
        <dbReference type="Proteomes" id="UP000183200"/>
    </source>
</evidence>
<evidence type="ECO:0000256" key="4">
    <source>
        <dbReference type="SAM" id="SignalP"/>
    </source>
</evidence>
<proteinExistence type="inferred from homology"/>
<dbReference type="Gene3D" id="3.60.10.10">
    <property type="entry name" value="Endonuclease/exonuclease/phosphatase"/>
    <property type="match status" value="1"/>
</dbReference>
<dbReference type="RefSeq" id="WP_216857750.1">
    <property type="nucleotide sequence ID" value="NZ_FNGY01000003.1"/>
</dbReference>
<dbReference type="SUPFAM" id="SSF56219">
    <property type="entry name" value="DNase I-like"/>
    <property type="match status" value="1"/>
</dbReference>
<organism evidence="6 7">
    <name type="scientific">Pedobacter steynii</name>
    <dbReference type="NCBI Taxonomy" id="430522"/>
    <lineage>
        <taxon>Bacteria</taxon>
        <taxon>Pseudomonadati</taxon>
        <taxon>Bacteroidota</taxon>
        <taxon>Sphingobacteriia</taxon>
        <taxon>Sphingobacteriales</taxon>
        <taxon>Sphingobacteriaceae</taxon>
        <taxon>Pedobacter</taxon>
    </lineage>
</organism>
<dbReference type="CDD" id="cd10283">
    <property type="entry name" value="MnuA_DNase1-like"/>
    <property type="match status" value="1"/>
</dbReference>
<feature type="signal peptide" evidence="4">
    <location>
        <begin position="1"/>
        <end position="25"/>
    </location>
</feature>
<feature type="domain" description="Endonuclease/exonuclease/phosphatase" evidence="5">
    <location>
        <begin position="32"/>
        <end position="265"/>
    </location>
</feature>
<dbReference type="SMART" id="SM00476">
    <property type="entry name" value="DNaseIc"/>
    <property type="match status" value="1"/>
</dbReference>
<evidence type="ECO:0000313" key="6">
    <source>
        <dbReference type="EMBL" id="SDM26343.1"/>
    </source>
</evidence>
<dbReference type="EMBL" id="FNGY01000003">
    <property type="protein sequence ID" value="SDM26343.1"/>
    <property type="molecule type" value="Genomic_DNA"/>
</dbReference>
<evidence type="ECO:0000256" key="3">
    <source>
        <dbReference type="ARBA" id="ARBA00022801"/>
    </source>
</evidence>
<dbReference type="GO" id="GO:0004527">
    <property type="term" value="F:exonuclease activity"/>
    <property type="evidence" value="ECO:0007669"/>
    <property type="project" value="UniProtKB-KW"/>
</dbReference>
<protein>
    <submittedName>
        <fullName evidence="6">Endonuclease/Exonuclease/phosphatase family protein</fullName>
    </submittedName>
</protein>
<dbReference type="STRING" id="430522.BFS30_01970"/>